<name>A0ABD3IUV7_EUCGL</name>
<evidence type="ECO:0000256" key="9">
    <source>
        <dbReference type="ARBA" id="ARBA00023160"/>
    </source>
</evidence>
<evidence type="ECO:0000256" key="7">
    <source>
        <dbReference type="ARBA" id="ARBA00023002"/>
    </source>
</evidence>
<dbReference type="GO" id="GO:0016702">
    <property type="term" value="F:oxidoreductase activity, acting on single donors with incorporation of molecular oxygen, incorporation of two atoms of oxygen"/>
    <property type="evidence" value="ECO:0007669"/>
    <property type="project" value="UniProtKB-ARBA"/>
</dbReference>
<dbReference type="Gene3D" id="1.20.245.10">
    <property type="entry name" value="Lipoxygenase-1, Domain 5"/>
    <property type="match status" value="1"/>
</dbReference>
<gene>
    <name evidence="15" type="ORF">ACJRO7_003756</name>
</gene>
<dbReference type="SMART" id="SM00308">
    <property type="entry name" value="LH2"/>
    <property type="match status" value="1"/>
</dbReference>
<dbReference type="Gene3D" id="2.60.60.20">
    <property type="entry name" value="PLAT/LH2 domain"/>
    <property type="match status" value="1"/>
</dbReference>
<dbReference type="SUPFAM" id="SSF48484">
    <property type="entry name" value="Lipoxigenase"/>
    <property type="match status" value="1"/>
</dbReference>
<keyword evidence="3" id="KW-0479">Metal-binding</keyword>
<dbReference type="InterPro" id="IPR036226">
    <property type="entry name" value="LipOase_C_sf"/>
</dbReference>
<comment type="caution">
    <text evidence="15">The sequence shown here is derived from an EMBL/GenBank/DDBJ whole genome shotgun (WGS) entry which is preliminary data.</text>
</comment>
<dbReference type="Proteomes" id="UP001634007">
    <property type="component" value="Unassembled WGS sequence"/>
</dbReference>
<dbReference type="PROSITE" id="PS00081">
    <property type="entry name" value="LIPOXYGENASE_2"/>
    <property type="match status" value="1"/>
</dbReference>
<dbReference type="SUPFAM" id="SSF49723">
    <property type="entry name" value="Lipase/lipooxygenase domain (PLAT/LH2 domain)"/>
    <property type="match status" value="1"/>
</dbReference>
<evidence type="ECO:0000256" key="2">
    <source>
        <dbReference type="ARBA" id="ARBA00022516"/>
    </source>
</evidence>
<dbReference type="Gene3D" id="3.10.450.60">
    <property type="match status" value="1"/>
</dbReference>
<dbReference type="Pfam" id="PF00305">
    <property type="entry name" value="Lipoxygenase"/>
    <property type="match status" value="1"/>
</dbReference>
<evidence type="ECO:0000256" key="1">
    <source>
        <dbReference type="ARBA" id="ARBA00009419"/>
    </source>
</evidence>
<dbReference type="EMBL" id="JBJKBG010000010">
    <property type="protein sequence ID" value="KAL3718685.1"/>
    <property type="molecule type" value="Genomic_DNA"/>
</dbReference>
<keyword evidence="2 11" id="KW-0444">Lipid biosynthesis</keyword>
<feature type="domain" description="PLAT" evidence="13">
    <location>
        <begin position="85"/>
        <end position="205"/>
    </location>
</feature>
<dbReference type="PANTHER" id="PTHR11771">
    <property type="entry name" value="LIPOXYGENASE"/>
    <property type="match status" value="1"/>
</dbReference>
<evidence type="ECO:0000256" key="12">
    <source>
        <dbReference type="SAM" id="MobiDB-lite"/>
    </source>
</evidence>
<dbReference type="AlphaFoldDB" id="A0ABD3IUV7"/>
<dbReference type="SUPFAM" id="SSF56672">
    <property type="entry name" value="DNA/RNA polymerases"/>
    <property type="match status" value="1"/>
</dbReference>
<keyword evidence="9 11" id="KW-0275">Fatty acid biosynthesis</keyword>
<evidence type="ECO:0000256" key="8">
    <source>
        <dbReference type="ARBA" id="ARBA00023098"/>
    </source>
</evidence>
<dbReference type="PROSITE" id="PS51393">
    <property type="entry name" value="LIPOXYGENASE_3"/>
    <property type="match status" value="1"/>
</dbReference>
<evidence type="ECO:0000256" key="10">
    <source>
        <dbReference type="PROSITE-ProRule" id="PRU00152"/>
    </source>
</evidence>
<feature type="region of interest" description="Disordered" evidence="12">
    <location>
        <begin position="255"/>
        <end position="295"/>
    </location>
</feature>
<dbReference type="GO" id="GO:0031408">
    <property type="term" value="P:oxylipin biosynthetic process"/>
    <property type="evidence" value="ECO:0007669"/>
    <property type="project" value="UniProtKB-UniRule"/>
</dbReference>
<organism evidence="15 16">
    <name type="scientific">Eucalyptus globulus</name>
    <name type="common">Tasmanian blue gum</name>
    <dbReference type="NCBI Taxonomy" id="34317"/>
    <lineage>
        <taxon>Eukaryota</taxon>
        <taxon>Viridiplantae</taxon>
        <taxon>Streptophyta</taxon>
        <taxon>Embryophyta</taxon>
        <taxon>Tracheophyta</taxon>
        <taxon>Spermatophyta</taxon>
        <taxon>Magnoliopsida</taxon>
        <taxon>eudicotyledons</taxon>
        <taxon>Gunneridae</taxon>
        <taxon>Pentapetalae</taxon>
        <taxon>rosids</taxon>
        <taxon>malvids</taxon>
        <taxon>Myrtales</taxon>
        <taxon>Myrtaceae</taxon>
        <taxon>Myrtoideae</taxon>
        <taxon>Eucalypteae</taxon>
        <taxon>Eucalyptus</taxon>
    </lineage>
</organism>
<dbReference type="InterPro" id="IPR027433">
    <property type="entry name" value="Lipoxygenase_dom_3"/>
</dbReference>
<keyword evidence="16" id="KW-1185">Reference proteome</keyword>
<keyword evidence="5" id="KW-0276">Fatty acid metabolism</keyword>
<dbReference type="InterPro" id="IPR001246">
    <property type="entry name" value="LipOase_plant"/>
</dbReference>
<comment type="function">
    <text evidence="11">Plant lipoxygenase may be involved in a number of diverse aspects of plant physiology including growth and development, pest resistance, and senescence or responses to wounding.</text>
</comment>
<evidence type="ECO:0000313" key="16">
    <source>
        <dbReference type="Proteomes" id="UP001634007"/>
    </source>
</evidence>
<feature type="domain" description="Lipoxygenase" evidence="14">
    <location>
        <begin position="208"/>
        <end position="649"/>
    </location>
</feature>
<dbReference type="GO" id="GO:0046872">
    <property type="term" value="F:metal ion binding"/>
    <property type="evidence" value="ECO:0007669"/>
    <property type="project" value="UniProtKB-UniRule"/>
</dbReference>
<keyword evidence="8" id="KW-0443">Lipid metabolism</keyword>
<comment type="similarity">
    <text evidence="1 11">Belongs to the lipoxygenase family.</text>
</comment>
<keyword evidence="7" id="KW-0560">Oxidoreductase</keyword>
<comment type="caution">
    <text evidence="10">Lacks conserved residue(s) required for the propagation of feature annotation.</text>
</comment>
<sequence length="822" mass="93778">MLKTQLHQSPLASPTLVPLSKPSGQANGGIAIFPAQSELALQKRTGSARVGLSSSTIDAVASPSTIEKSLSVKAVVKVKPSAGGFFSELGISGGLDTITDFMGKTLLLELVSAELDYKTGQEKETIKGYAYKKGQNEEEVTYECKFQVGEEFGEVGAIFVENEHHKEMYLKGIILDGFVGGPLNITCNSWVHSKYDNPQKRIFFTNKCYLPAETPSGLRRLREEELAILRGNGQGERKSYERIYDYDVYNDLGNPDSEMDKKRPVLGGKELPYPRRCRTGRRQSKTDPQSESRSGTIYVPRDEQFLTIKELTFSAKTVYSVVHALVPSLETAIVDSDLGFPYFTAIDELFNEGVNLPPLQKQGFLKDLFPRLVKTVTDICEDVLRFETPETMIRDRFFWFSDEEFARQTPAGINPYAIYELDPKIYGPPESAITKEIIEREIKGFMTLNEAIQQKKLFMLDYHDLFLPYVNKKCFVSFKIFWKDFSNTTLYGSRTLFFLTPDETLKPLAIELTRPPTDDGKPQWKQVFIPSCHSTSMWLWRLAKAHVLAHDSGYHQLLRTHCATEPYIIATNRQLSEMHPIYKLLHPHFRYTMEINALARGYLINDDGIIETTFSSGKYSIELSVVAYDKQWQFDLQGLPNDLISRLVAKGYTQEEGIDYDETYAPVARLEAIRLLLAFACYKNFRLFQMDVKSAFLNGFIHEEVYVEQPPGFEDPKKPDSVFRLKKALYGLKQAPRAWYDRLSKFLIQNGFVKCKVDTTLFIKKEIKSFLLVQIYVDDIIFGSSNENLCKKFSKSMQDEFEMSMMGELTFILGLQVKQLKE</sequence>
<comment type="pathway">
    <text evidence="11">Lipid metabolism; oxylipin biosynthesis.</text>
</comment>
<evidence type="ECO:0000256" key="4">
    <source>
        <dbReference type="ARBA" id="ARBA00022767"/>
    </source>
</evidence>
<evidence type="ECO:0000256" key="6">
    <source>
        <dbReference type="ARBA" id="ARBA00022964"/>
    </source>
</evidence>
<evidence type="ECO:0000313" key="15">
    <source>
        <dbReference type="EMBL" id="KAL3718685.1"/>
    </source>
</evidence>
<dbReference type="InterPro" id="IPR020834">
    <property type="entry name" value="LipOase_CS"/>
</dbReference>
<dbReference type="InterPro" id="IPR013819">
    <property type="entry name" value="LipOase_C"/>
</dbReference>
<dbReference type="InterPro" id="IPR043502">
    <property type="entry name" value="DNA/RNA_pol_sf"/>
</dbReference>
<reference evidence="15 16" key="1">
    <citation type="submission" date="2024-11" db="EMBL/GenBank/DDBJ databases">
        <title>Chromosome-level genome assembly of Eucalyptus globulus Labill. provides insights into its genome evolution.</title>
        <authorList>
            <person name="Li X."/>
        </authorList>
    </citation>
    <scope>NUCLEOTIDE SEQUENCE [LARGE SCALE GENOMIC DNA]</scope>
    <source>
        <strain evidence="15">CL2024</strain>
        <tissue evidence="15">Fresh tender leaves</tissue>
    </source>
</reference>
<dbReference type="InterPro" id="IPR042057">
    <property type="entry name" value="Lipoxy_PLAT/LH2"/>
</dbReference>
<proteinExistence type="inferred from homology"/>
<evidence type="ECO:0000259" key="13">
    <source>
        <dbReference type="PROSITE" id="PS50095"/>
    </source>
</evidence>
<dbReference type="PROSITE" id="PS50095">
    <property type="entry name" value="PLAT"/>
    <property type="match status" value="1"/>
</dbReference>
<evidence type="ECO:0000256" key="11">
    <source>
        <dbReference type="RuleBase" id="RU003975"/>
    </source>
</evidence>
<evidence type="ECO:0000259" key="14">
    <source>
        <dbReference type="PROSITE" id="PS51393"/>
    </source>
</evidence>
<dbReference type="CDD" id="cd01751">
    <property type="entry name" value="PLAT_LH2"/>
    <property type="match status" value="1"/>
</dbReference>
<dbReference type="PRINTS" id="PR00087">
    <property type="entry name" value="LIPOXYGENASE"/>
</dbReference>
<accession>A0ABD3IUV7</accession>
<dbReference type="GO" id="GO:0034440">
    <property type="term" value="P:lipid oxidation"/>
    <property type="evidence" value="ECO:0007669"/>
    <property type="project" value="UniProtKB-ARBA"/>
</dbReference>
<keyword evidence="6" id="KW-0223">Dioxygenase</keyword>
<evidence type="ECO:0000256" key="5">
    <source>
        <dbReference type="ARBA" id="ARBA00022832"/>
    </source>
</evidence>
<protein>
    <recommendedName>
        <fullName evidence="11">Lipoxygenase</fullName>
        <ecNumber evidence="11">1.13.11.-</ecNumber>
    </recommendedName>
</protein>
<dbReference type="InterPro" id="IPR000907">
    <property type="entry name" value="LipOase"/>
</dbReference>
<dbReference type="FunFam" id="4.10.375.10:FF:000001">
    <property type="entry name" value="Lipoxygenase"/>
    <property type="match status" value="1"/>
</dbReference>
<keyword evidence="4 11" id="KW-0925">Oxylipin biosynthesis</keyword>
<evidence type="ECO:0000256" key="3">
    <source>
        <dbReference type="ARBA" id="ARBA00022723"/>
    </source>
</evidence>
<dbReference type="Pfam" id="PF01477">
    <property type="entry name" value="PLAT"/>
    <property type="match status" value="1"/>
</dbReference>
<dbReference type="Gene3D" id="4.10.372.10">
    <property type="entry name" value="Lipoxygenase-1, Domain 3"/>
    <property type="match status" value="1"/>
</dbReference>
<dbReference type="Gene3D" id="4.10.375.10">
    <property type="entry name" value="Lipoxygenase-1, Domain 2"/>
    <property type="match status" value="1"/>
</dbReference>
<dbReference type="PRINTS" id="PR00468">
    <property type="entry name" value="PLTLPOXGNASE"/>
</dbReference>
<dbReference type="GO" id="GO:0006633">
    <property type="term" value="P:fatty acid biosynthetic process"/>
    <property type="evidence" value="ECO:0007669"/>
    <property type="project" value="UniProtKB-KW"/>
</dbReference>
<dbReference type="InterPro" id="IPR001024">
    <property type="entry name" value="PLAT/LH2_dom"/>
</dbReference>
<dbReference type="InterPro" id="IPR036392">
    <property type="entry name" value="PLAT/LH2_dom_sf"/>
</dbReference>
<dbReference type="EC" id="1.13.11.-" evidence="11"/>